<accession>A0A919SXA1</accession>
<gene>
    <name evidence="2" type="ORF">Aau02nite_90290</name>
</gene>
<name>A0A919SXA1_9ACTN</name>
<dbReference type="RefSeq" id="WP_212994804.1">
    <property type="nucleotide sequence ID" value="NZ_BAABEA010000029.1"/>
</dbReference>
<evidence type="ECO:0000256" key="1">
    <source>
        <dbReference type="SAM" id="Phobius"/>
    </source>
</evidence>
<dbReference type="AlphaFoldDB" id="A0A919SXA1"/>
<keyword evidence="1" id="KW-1133">Transmembrane helix</keyword>
<reference evidence="2" key="1">
    <citation type="submission" date="2021-03" db="EMBL/GenBank/DDBJ databases">
        <title>Whole genome shotgun sequence of Actinoplanes auranticolor NBRC 12245.</title>
        <authorList>
            <person name="Komaki H."/>
            <person name="Tamura T."/>
        </authorList>
    </citation>
    <scope>NUCLEOTIDE SEQUENCE</scope>
    <source>
        <strain evidence="2">NBRC 12245</strain>
    </source>
</reference>
<feature type="transmembrane region" description="Helical" evidence="1">
    <location>
        <begin position="49"/>
        <end position="68"/>
    </location>
</feature>
<organism evidence="2 3">
    <name type="scientific">Actinoplanes auranticolor</name>
    <dbReference type="NCBI Taxonomy" id="47988"/>
    <lineage>
        <taxon>Bacteria</taxon>
        <taxon>Bacillati</taxon>
        <taxon>Actinomycetota</taxon>
        <taxon>Actinomycetes</taxon>
        <taxon>Micromonosporales</taxon>
        <taxon>Micromonosporaceae</taxon>
        <taxon>Actinoplanes</taxon>
    </lineage>
</organism>
<proteinExistence type="predicted"/>
<keyword evidence="1" id="KW-0472">Membrane</keyword>
<evidence type="ECO:0000313" key="2">
    <source>
        <dbReference type="EMBL" id="GIM80386.1"/>
    </source>
</evidence>
<evidence type="ECO:0000313" key="3">
    <source>
        <dbReference type="Proteomes" id="UP000681340"/>
    </source>
</evidence>
<comment type="caution">
    <text evidence="2">The sequence shown here is derived from an EMBL/GenBank/DDBJ whole genome shotgun (WGS) entry which is preliminary data.</text>
</comment>
<dbReference type="Proteomes" id="UP000681340">
    <property type="component" value="Unassembled WGS sequence"/>
</dbReference>
<sequence>MTASALPGPFSIYTGRVTNWAMVILSAALVVPLLVLGDAGNGSRPGLAVPLLVAATAALVNVLTAGSIRTAAGPNGVSVRFGAFGWPRGTYRIEQIAQAEVVDLPPWSVSYGFWWTPRRTSCTVRSGPALRLTLRTGRTVTVTVPDAHAAAAAIHAVPEV</sequence>
<keyword evidence="3" id="KW-1185">Reference proteome</keyword>
<dbReference type="EMBL" id="BOQL01000096">
    <property type="protein sequence ID" value="GIM80386.1"/>
    <property type="molecule type" value="Genomic_DNA"/>
</dbReference>
<protein>
    <submittedName>
        <fullName evidence="2">Uncharacterized protein</fullName>
    </submittedName>
</protein>
<keyword evidence="1" id="KW-0812">Transmembrane</keyword>
<feature type="transmembrane region" description="Helical" evidence="1">
    <location>
        <begin position="20"/>
        <end position="37"/>
    </location>
</feature>